<evidence type="ECO:0000313" key="2">
    <source>
        <dbReference type="EMBL" id="TMR37757.1"/>
    </source>
</evidence>
<dbReference type="Proteomes" id="UP000306628">
    <property type="component" value="Unassembled WGS sequence"/>
</dbReference>
<keyword evidence="3" id="KW-1185">Reference proteome</keyword>
<keyword evidence="2" id="KW-0378">Hydrolase</keyword>
<reference evidence="2 3" key="1">
    <citation type="submission" date="2019-05" db="EMBL/GenBank/DDBJ databases">
        <title>Draft genome sequence of Nonomuraea zeae DSM 100528.</title>
        <authorList>
            <person name="Saricaoglu S."/>
            <person name="Isik K."/>
        </authorList>
    </citation>
    <scope>NUCLEOTIDE SEQUENCE [LARGE SCALE GENOMIC DNA]</scope>
    <source>
        <strain evidence="2 3">DSM 100528</strain>
    </source>
</reference>
<keyword evidence="2" id="KW-0255">Endonuclease</keyword>
<dbReference type="OrthoDB" id="2085958at2"/>
<organism evidence="2 3">
    <name type="scientific">Nonomuraea zeae</name>
    <dbReference type="NCBI Taxonomy" id="1642303"/>
    <lineage>
        <taxon>Bacteria</taxon>
        <taxon>Bacillati</taxon>
        <taxon>Actinomycetota</taxon>
        <taxon>Actinomycetes</taxon>
        <taxon>Streptosporangiales</taxon>
        <taxon>Streptosporangiaceae</taxon>
        <taxon>Nonomuraea</taxon>
    </lineage>
</organism>
<comment type="caution">
    <text evidence="2">The sequence shown here is derived from an EMBL/GenBank/DDBJ whole genome shotgun (WGS) entry which is preliminary data.</text>
</comment>
<evidence type="ECO:0000259" key="1">
    <source>
        <dbReference type="Pfam" id="PF13392"/>
    </source>
</evidence>
<dbReference type="RefSeq" id="WP_138688779.1">
    <property type="nucleotide sequence ID" value="NZ_JBHSAZ010000026.1"/>
</dbReference>
<dbReference type="AlphaFoldDB" id="A0A5S4GXZ4"/>
<dbReference type="GO" id="GO:0004519">
    <property type="term" value="F:endonuclease activity"/>
    <property type="evidence" value="ECO:0007669"/>
    <property type="project" value="UniProtKB-KW"/>
</dbReference>
<dbReference type="InterPro" id="IPR003615">
    <property type="entry name" value="HNH_nuc"/>
</dbReference>
<protein>
    <submittedName>
        <fullName evidence="2">HNH endonuclease</fullName>
    </submittedName>
</protein>
<keyword evidence="2" id="KW-0540">Nuclease</keyword>
<feature type="domain" description="HNH nuclease" evidence="1">
    <location>
        <begin position="287"/>
        <end position="310"/>
    </location>
</feature>
<sequence>MSNSDPAPEELARCVSQARSVTEVLSLLGLGSSGGRRASLQRRIAALGIDTSHFRRTPRSKYTIERLSAAVAVSTSVNEVLDRLEIPRSGGAHSHISRRIKAFGIDISHFSHLPGRRPAAPLEFDREALEAAVQGARSMREILRRLGAAESGRAREEVRRQLRSFGLDEPSGFRRVRLGAEEVEAAARESRSVASMMRRLDLPVGETSRRRLLRCIARYAIDTSHFDRELTSSVMGIPRRDPAAVLVRRPDGTGRTPGRVLRRALSEIGVPADCAKCGVGDSWQGEPLTLEVDHLNGDPLDNRRENLRLLCPNCHSQTATFAGRNRGRSGA</sequence>
<name>A0A5S4GXZ4_9ACTN</name>
<dbReference type="Pfam" id="PF13392">
    <property type="entry name" value="HNH_3"/>
    <property type="match status" value="1"/>
</dbReference>
<gene>
    <name evidence="2" type="ORF">ETD85_07025</name>
</gene>
<proteinExistence type="predicted"/>
<accession>A0A5S4GXZ4</accession>
<dbReference type="CDD" id="cd00085">
    <property type="entry name" value="HNHc"/>
    <property type="match status" value="1"/>
</dbReference>
<evidence type="ECO:0000313" key="3">
    <source>
        <dbReference type="Proteomes" id="UP000306628"/>
    </source>
</evidence>
<dbReference type="EMBL" id="VCKX01000014">
    <property type="protein sequence ID" value="TMR37757.1"/>
    <property type="molecule type" value="Genomic_DNA"/>
</dbReference>